<dbReference type="KEGG" id="kpin:30171106"/>
<feature type="region of interest" description="Disordered" evidence="1">
    <location>
        <begin position="1"/>
        <end position="251"/>
    </location>
</feature>
<feature type="compositionally biased region" description="Basic residues" evidence="1">
    <location>
        <begin position="149"/>
        <end position="158"/>
    </location>
</feature>
<dbReference type="EMBL" id="KI894009">
    <property type="protein sequence ID" value="OCF50682.1"/>
    <property type="molecule type" value="Genomic_DNA"/>
</dbReference>
<organism evidence="3">
    <name type="scientific">Kwoniella pini CBS 10737</name>
    <dbReference type="NCBI Taxonomy" id="1296096"/>
    <lineage>
        <taxon>Eukaryota</taxon>
        <taxon>Fungi</taxon>
        <taxon>Dikarya</taxon>
        <taxon>Basidiomycota</taxon>
        <taxon>Agaricomycotina</taxon>
        <taxon>Tremellomycetes</taxon>
        <taxon>Tremellales</taxon>
        <taxon>Cryptococcaceae</taxon>
        <taxon>Kwoniella</taxon>
    </lineage>
</organism>
<feature type="compositionally biased region" description="Polar residues" evidence="1">
    <location>
        <begin position="324"/>
        <end position="335"/>
    </location>
</feature>
<dbReference type="OrthoDB" id="1436450at2759"/>
<dbReference type="GO" id="GO:0071944">
    <property type="term" value="C:cell periphery"/>
    <property type="evidence" value="ECO:0007669"/>
    <property type="project" value="TreeGrafter"/>
</dbReference>
<feature type="region of interest" description="Disordered" evidence="1">
    <location>
        <begin position="267"/>
        <end position="336"/>
    </location>
</feature>
<name>A0A1B9I580_9TREE</name>
<feature type="compositionally biased region" description="Basic and acidic residues" evidence="1">
    <location>
        <begin position="14"/>
        <end position="40"/>
    </location>
</feature>
<feature type="compositionally biased region" description="Polar residues" evidence="1">
    <location>
        <begin position="1"/>
        <end position="13"/>
    </location>
</feature>
<feature type="compositionally biased region" description="Polar residues" evidence="1">
    <location>
        <begin position="215"/>
        <end position="226"/>
    </location>
</feature>
<dbReference type="EMBL" id="CP144521">
    <property type="protein sequence ID" value="WWC68462.1"/>
    <property type="molecule type" value="Genomic_DNA"/>
</dbReference>
<feature type="compositionally biased region" description="Basic and acidic residues" evidence="1">
    <location>
        <begin position="175"/>
        <end position="191"/>
    </location>
</feature>
<protein>
    <submittedName>
        <fullName evidence="3">Uncharacterized protein</fullName>
    </submittedName>
</protein>
<dbReference type="PANTHER" id="PTHR36819:SF1">
    <property type="entry name" value="REGULATOR OF PHOSPHOLIPASE D SRF1"/>
    <property type="match status" value="1"/>
</dbReference>
<keyword evidence="2" id="KW-0472">Membrane</keyword>
<feature type="compositionally biased region" description="Polar residues" evidence="1">
    <location>
        <begin position="306"/>
        <end position="317"/>
    </location>
</feature>
<feature type="region of interest" description="Disordered" evidence="1">
    <location>
        <begin position="394"/>
        <end position="449"/>
    </location>
</feature>
<feature type="compositionally biased region" description="Pro residues" evidence="1">
    <location>
        <begin position="85"/>
        <end position="96"/>
    </location>
</feature>
<feature type="compositionally biased region" description="Basic and acidic residues" evidence="1">
    <location>
        <begin position="542"/>
        <end position="554"/>
    </location>
</feature>
<evidence type="ECO:0000313" key="3">
    <source>
        <dbReference type="EMBL" id="OCF50682.1"/>
    </source>
</evidence>
<gene>
    <name evidence="3" type="ORF">I206_02737</name>
    <name evidence="4" type="ORF">I206_102390</name>
</gene>
<feature type="compositionally biased region" description="Basic residues" evidence="1">
    <location>
        <begin position="679"/>
        <end position="690"/>
    </location>
</feature>
<feature type="compositionally biased region" description="Polar residues" evidence="1">
    <location>
        <begin position="522"/>
        <end position="541"/>
    </location>
</feature>
<dbReference type="PANTHER" id="PTHR36819">
    <property type="entry name" value="REGULATOR OF PHOSPHOLIPASE D SRF1"/>
    <property type="match status" value="1"/>
</dbReference>
<feature type="compositionally biased region" description="Basic residues" evidence="1">
    <location>
        <begin position="555"/>
        <end position="565"/>
    </location>
</feature>
<proteinExistence type="predicted"/>
<feature type="compositionally biased region" description="Low complexity" evidence="1">
    <location>
        <begin position="402"/>
        <end position="416"/>
    </location>
</feature>
<feature type="compositionally biased region" description="Low complexity" evidence="1">
    <location>
        <begin position="652"/>
        <end position="662"/>
    </location>
</feature>
<reference evidence="4" key="2">
    <citation type="submission" date="2013-07" db="EMBL/GenBank/DDBJ databases">
        <authorList>
            <consortium name="The Broad Institute Genome Sequencing Platform"/>
            <person name="Cuomo C."/>
            <person name="Litvintseva A."/>
            <person name="Chen Y."/>
            <person name="Heitman J."/>
            <person name="Sun S."/>
            <person name="Springer D."/>
            <person name="Dromer F."/>
            <person name="Young S.K."/>
            <person name="Zeng Q."/>
            <person name="Gargeya S."/>
            <person name="Fitzgerald M."/>
            <person name="Abouelleil A."/>
            <person name="Alvarado L."/>
            <person name="Berlin A.M."/>
            <person name="Chapman S.B."/>
            <person name="Dewar J."/>
            <person name="Goldberg J."/>
            <person name="Griggs A."/>
            <person name="Gujja S."/>
            <person name="Hansen M."/>
            <person name="Howarth C."/>
            <person name="Imamovic A."/>
            <person name="Larimer J."/>
            <person name="McCowan C."/>
            <person name="Murphy C."/>
            <person name="Pearson M."/>
            <person name="Priest M."/>
            <person name="Roberts A."/>
            <person name="Saif S."/>
            <person name="Shea T."/>
            <person name="Sykes S."/>
            <person name="Wortman J."/>
            <person name="Nusbaum C."/>
            <person name="Birren B."/>
        </authorList>
    </citation>
    <scope>NUCLEOTIDE SEQUENCE</scope>
    <source>
        <strain evidence="4">CBS 10737</strain>
    </source>
</reference>
<reference evidence="3" key="1">
    <citation type="submission" date="2013-07" db="EMBL/GenBank/DDBJ databases">
        <title>The Genome Sequence of Cryptococcus pinus CBS10737.</title>
        <authorList>
            <consortium name="The Broad Institute Genome Sequencing Platform"/>
            <person name="Cuomo C."/>
            <person name="Litvintseva A."/>
            <person name="Chen Y."/>
            <person name="Heitman J."/>
            <person name="Sun S."/>
            <person name="Springer D."/>
            <person name="Dromer F."/>
            <person name="Young S.K."/>
            <person name="Zeng Q."/>
            <person name="Gargeya S."/>
            <person name="Fitzgerald M."/>
            <person name="Abouelleil A."/>
            <person name="Alvarado L."/>
            <person name="Berlin A.M."/>
            <person name="Chapman S.B."/>
            <person name="Dewar J."/>
            <person name="Goldberg J."/>
            <person name="Griggs A."/>
            <person name="Gujja S."/>
            <person name="Hansen M."/>
            <person name="Howarth C."/>
            <person name="Imamovic A."/>
            <person name="Larimer J."/>
            <person name="McCowan C."/>
            <person name="Murphy C."/>
            <person name="Pearson M."/>
            <person name="Priest M."/>
            <person name="Roberts A."/>
            <person name="Saif S."/>
            <person name="Shea T."/>
            <person name="Sykes S."/>
            <person name="Wortman J."/>
            <person name="Nusbaum C."/>
            <person name="Birren B."/>
        </authorList>
    </citation>
    <scope>NUCLEOTIDE SEQUENCE [LARGE SCALE GENOMIC DNA]</scope>
    <source>
        <strain evidence="3">CBS 10737</strain>
    </source>
</reference>
<feature type="transmembrane region" description="Helical" evidence="2">
    <location>
        <begin position="877"/>
        <end position="902"/>
    </location>
</feature>
<dbReference type="GeneID" id="30171106"/>
<evidence type="ECO:0000256" key="2">
    <source>
        <dbReference type="SAM" id="Phobius"/>
    </source>
</evidence>
<feature type="compositionally biased region" description="Acidic residues" evidence="1">
    <location>
        <begin position="127"/>
        <end position="138"/>
    </location>
</feature>
<reference evidence="4" key="4">
    <citation type="submission" date="2024-02" db="EMBL/GenBank/DDBJ databases">
        <title>Comparative genomics of Cryptococcus and Kwoniella reveals pathogenesis evolution and contrasting modes of karyotype evolution via chromosome fusion or intercentromeric recombination.</title>
        <authorList>
            <person name="Coelho M.A."/>
            <person name="David-Palma M."/>
            <person name="Shea T."/>
            <person name="Bowers K."/>
            <person name="McGinley-Smith S."/>
            <person name="Mohammad A.W."/>
            <person name="Gnirke A."/>
            <person name="Yurkov A.M."/>
            <person name="Nowrousian M."/>
            <person name="Sun S."/>
            <person name="Cuomo C.A."/>
            <person name="Heitman J."/>
        </authorList>
    </citation>
    <scope>NUCLEOTIDE SEQUENCE</scope>
    <source>
        <strain evidence="4">CBS 10737</strain>
    </source>
</reference>
<dbReference type="RefSeq" id="XP_019011901.1">
    <property type="nucleotide sequence ID" value="XM_019154498.1"/>
</dbReference>
<feature type="compositionally biased region" description="Low complexity" evidence="1">
    <location>
        <begin position="292"/>
        <end position="304"/>
    </location>
</feature>
<sequence>MSTNAEASTSRRLSNTDKRGGKETRNKSDKGKGKEKDDGSSRSPDNSSIQDGSMRALSPRSAAREGGSTSRRVRTVPPSAIYEPSTPPSPAHPSLPHPEDQSAPLSPPEHHKKRHRLRYSSSSDSAVDSDDESSDDEPPWWTFTQRGMAKLRAKSLHRNGRDIEQGNGVIQGHLTEGESGKESGKEFPFHIKDRHRMSGVFIPGSRRSSKDREGITSSNTPSSSLKNIRRQSESPSASLSGTTQKLLHPAPIKFQNTQQFLRRSFHRQDSTPPIDTDSNEQTRLPRLTRTKSVPVRPASAPASPNLEASSPGMTTLVNDDLSSRLPSNESQQQPKISMELAEPISSRRLAKRQLTAPNFPKFFRRSGMDTDEEPMEALTDTEAIPSARNKIKSSLSKSVAMPGLSSSNLSTPNGSSHMIRSNTGGSNSTTDQGNSTPIRPKSKRRPTAMLRIQLPPPITNRFKDGWPHAGSWQDALYGYYEEGGPNDPRATTTIRPPKSRRSTAKDVTFAKTTDGEEDPITPQRSEFTMTGSNVESAQNQKSDQEKFGNAENTKKTKSRRQKRYRQALVPPTPSGLGFTPSTRNDSMNGYPWNSKSDLNGSQQQGNNAEKGLGSNWENGLAQKEAKSQNDVAGDRNGSGLTGGENLERHDTAATTTATHSTTPSVRRGSEKGWWNLSERRKRKEKKKARRRQVDSDWKTRYRRMLFLDARVTIWIRLMNLAIVVVSLGLVITIRLELEQLRLPGLMGSSTTLIMSYSCLTILHVLTAIYREYFGKPIGLWGLRSKMLWVCLDLLFVALWSSAMSLSINDLIATPLECTKGIAWWRKGLSYEYSELLNDLNLNSTNLISSSISNSLSITLPSSIINSNLVKEACNRQIGCIALSLISLFLYGGNMVISLFRIFETVRRTANVSKAVTY</sequence>
<evidence type="ECO:0000256" key="1">
    <source>
        <dbReference type="SAM" id="MobiDB-lite"/>
    </source>
</evidence>
<feature type="compositionally biased region" description="Polar residues" evidence="1">
    <location>
        <begin position="579"/>
        <end position="607"/>
    </location>
</feature>
<evidence type="ECO:0000313" key="5">
    <source>
        <dbReference type="Proteomes" id="UP000094020"/>
    </source>
</evidence>
<feature type="compositionally biased region" description="Polar residues" evidence="1">
    <location>
        <begin position="42"/>
        <end position="51"/>
    </location>
</feature>
<feature type="transmembrane region" description="Helical" evidence="2">
    <location>
        <begin position="745"/>
        <end position="766"/>
    </location>
</feature>
<accession>A0A1B9I580</accession>
<feature type="region of interest" description="Disordered" evidence="1">
    <location>
        <begin position="483"/>
        <end position="692"/>
    </location>
</feature>
<keyword evidence="2" id="KW-0812">Transmembrane</keyword>
<keyword evidence="2" id="KW-1133">Transmembrane helix</keyword>
<dbReference type="Proteomes" id="UP000094020">
    <property type="component" value="Chromosome 3"/>
</dbReference>
<feature type="transmembrane region" description="Helical" evidence="2">
    <location>
        <begin position="786"/>
        <end position="805"/>
    </location>
</feature>
<feature type="compositionally biased region" description="Polar residues" evidence="1">
    <location>
        <begin position="418"/>
        <end position="437"/>
    </location>
</feature>
<evidence type="ECO:0000313" key="4">
    <source>
        <dbReference type="EMBL" id="WWC68462.1"/>
    </source>
</evidence>
<reference evidence="3" key="3">
    <citation type="submission" date="2016-07" db="EMBL/GenBank/DDBJ databases">
        <title>Evolution of pathogenesis and genome organization in the Tremellales.</title>
        <authorList>
            <person name="Cuomo C."/>
            <person name="Litvintseva A."/>
            <person name="Heitman J."/>
            <person name="Chen Y."/>
            <person name="Sun S."/>
            <person name="Springer D."/>
            <person name="Dromer F."/>
            <person name="Young S."/>
            <person name="Zeng Q."/>
            <person name="Chapman S."/>
            <person name="Gujja S."/>
            <person name="Saif S."/>
            <person name="Birren B."/>
        </authorList>
    </citation>
    <scope>NUCLEOTIDE SEQUENCE</scope>
    <source>
        <strain evidence="3">CBS 10737</strain>
    </source>
</reference>
<keyword evidence="5" id="KW-1185">Reference proteome</keyword>
<dbReference type="InterPro" id="IPR037737">
    <property type="entry name" value="Srf1"/>
</dbReference>
<dbReference type="GO" id="GO:0000324">
    <property type="term" value="C:fungal-type vacuole"/>
    <property type="evidence" value="ECO:0007669"/>
    <property type="project" value="TreeGrafter"/>
</dbReference>
<feature type="transmembrane region" description="Helical" evidence="2">
    <location>
        <begin position="713"/>
        <end position="733"/>
    </location>
</feature>
<dbReference type="AlphaFoldDB" id="A0A1B9I580"/>
<feature type="compositionally biased region" description="Polar residues" evidence="1">
    <location>
        <begin position="233"/>
        <end position="245"/>
    </location>
</feature>